<dbReference type="EMBL" id="SZZH01000001">
    <property type="protein sequence ID" value="TKV61115.1"/>
    <property type="molecule type" value="Genomic_DNA"/>
</dbReference>
<dbReference type="NCBIfam" id="NF005589">
    <property type="entry name" value="PRK07314.1"/>
    <property type="match status" value="1"/>
</dbReference>
<dbReference type="InterPro" id="IPR014030">
    <property type="entry name" value="Ketoacyl_synth_N"/>
</dbReference>
<dbReference type="PROSITE" id="PS52004">
    <property type="entry name" value="KS3_2"/>
    <property type="match status" value="1"/>
</dbReference>
<sequence>MSNSPDVVVTGIGATTPIGGTAPETWQAMLDGRIGVTALTEPWAEKYDLPVRIHAPLAVDPSEVLSRVEARRLDRCQQVALVAAREAWADAGAPELDLERLGVVVGTGIGGALTLLGQDDLLEQDGVRKVAVLTVPMLMPNGPAAAVGLWAKARGGVHAPVSACASGAEALAWAFRMIRDGDFDIAIAGGAESCTHPLPISGFSQMRAMSTRNDDPLGASRPFDVERDGFVLGEGAGMMVLENADHARARGAKIYGRLAGVGMSNDAFHITAPEPQGEGASRAIGKALRIAGLDKKDIGHVNAHATSTPVGDVAESNTILRSIGEHPVVTATKSMTGHMLGAAGAVEGIATLLAVRDGIVPGTRNLNKLDPEVGVDVAIENREVPSLRAAVNDSFGFGGHNVALVFTKD</sequence>
<reference evidence="5 6" key="1">
    <citation type="submission" date="2019-05" db="EMBL/GenBank/DDBJ databases">
        <title>Nakamurella sp. N5BH11, whole genome shotgun sequence.</title>
        <authorList>
            <person name="Tuo L."/>
        </authorList>
    </citation>
    <scope>NUCLEOTIDE SEQUENCE [LARGE SCALE GENOMIC DNA]</scope>
    <source>
        <strain evidence="5 6">N5BH11</strain>
    </source>
</reference>
<gene>
    <name evidence="5" type="ORF">FDO65_05615</name>
</gene>
<keyword evidence="6" id="KW-1185">Reference proteome</keyword>
<evidence type="ECO:0000259" key="4">
    <source>
        <dbReference type="PROSITE" id="PS52004"/>
    </source>
</evidence>
<dbReference type="GO" id="GO:0004315">
    <property type="term" value="F:3-oxoacyl-[acyl-carrier-protein] synthase activity"/>
    <property type="evidence" value="ECO:0007669"/>
    <property type="project" value="InterPro"/>
</dbReference>
<dbReference type="InterPro" id="IPR016039">
    <property type="entry name" value="Thiolase-like"/>
</dbReference>
<accession>A0A4V6CSD6</accession>
<comment type="similarity">
    <text evidence="1 3">Belongs to the thiolase-like superfamily. Beta-ketoacyl-ACP synthases family.</text>
</comment>
<evidence type="ECO:0000313" key="6">
    <source>
        <dbReference type="Proteomes" id="UP000306985"/>
    </source>
</evidence>
<protein>
    <submittedName>
        <fullName evidence="5">Beta-ketoacyl-[acyl-carrier-protein] synthase family protein</fullName>
    </submittedName>
</protein>
<evidence type="ECO:0000256" key="3">
    <source>
        <dbReference type="RuleBase" id="RU003694"/>
    </source>
</evidence>
<comment type="caution">
    <text evidence="5">The sequence shown here is derived from an EMBL/GenBank/DDBJ whole genome shotgun (WGS) entry which is preliminary data.</text>
</comment>
<evidence type="ECO:0000256" key="2">
    <source>
        <dbReference type="ARBA" id="ARBA00022679"/>
    </source>
</evidence>
<dbReference type="OrthoDB" id="9808669at2"/>
<dbReference type="PANTHER" id="PTHR11712:SF336">
    <property type="entry name" value="3-OXOACYL-[ACYL-CARRIER-PROTEIN] SYNTHASE, MITOCHONDRIAL"/>
    <property type="match status" value="1"/>
</dbReference>
<dbReference type="GO" id="GO:0006633">
    <property type="term" value="P:fatty acid biosynthetic process"/>
    <property type="evidence" value="ECO:0007669"/>
    <property type="project" value="InterPro"/>
</dbReference>
<dbReference type="RefSeq" id="WP_137448419.1">
    <property type="nucleotide sequence ID" value="NZ_SZZH01000001.1"/>
</dbReference>
<dbReference type="FunFam" id="3.40.47.10:FF:000018">
    <property type="entry name" value="3-oxoacyl-[acyl-carrier-protein] synthase 2"/>
    <property type="match status" value="1"/>
</dbReference>
<dbReference type="InterPro" id="IPR014031">
    <property type="entry name" value="Ketoacyl_synth_C"/>
</dbReference>
<dbReference type="PROSITE" id="PS00606">
    <property type="entry name" value="KS3_1"/>
    <property type="match status" value="1"/>
</dbReference>
<dbReference type="Gene3D" id="3.40.47.10">
    <property type="match status" value="1"/>
</dbReference>
<keyword evidence="2 3" id="KW-0808">Transferase</keyword>
<dbReference type="PANTHER" id="PTHR11712">
    <property type="entry name" value="POLYKETIDE SYNTHASE-RELATED"/>
    <property type="match status" value="1"/>
</dbReference>
<dbReference type="Pfam" id="PF00109">
    <property type="entry name" value="ketoacyl-synt"/>
    <property type="match status" value="1"/>
</dbReference>
<proteinExistence type="inferred from homology"/>
<dbReference type="AlphaFoldDB" id="A0A4V6CSD6"/>
<dbReference type="InterPro" id="IPR018201">
    <property type="entry name" value="Ketoacyl_synth_AS"/>
</dbReference>
<dbReference type="GO" id="GO:0005829">
    <property type="term" value="C:cytosol"/>
    <property type="evidence" value="ECO:0007669"/>
    <property type="project" value="TreeGrafter"/>
</dbReference>
<dbReference type="Proteomes" id="UP000306985">
    <property type="component" value="Unassembled WGS sequence"/>
</dbReference>
<dbReference type="InterPro" id="IPR020841">
    <property type="entry name" value="PKS_Beta-ketoAc_synthase_dom"/>
</dbReference>
<dbReference type="SMART" id="SM00825">
    <property type="entry name" value="PKS_KS"/>
    <property type="match status" value="1"/>
</dbReference>
<evidence type="ECO:0000256" key="1">
    <source>
        <dbReference type="ARBA" id="ARBA00008467"/>
    </source>
</evidence>
<feature type="domain" description="Ketosynthase family 3 (KS3)" evidence="4">
    <location>
        <begin position="4"/>
        <end position="408"/>
    </location>
</feature>
<organism evidence="5 6">
    <name type="scientific">Nakamurella flava</name>
    <dbReference type="NCBI Taxonomy" id="2576308"/>
    <lineage>
        <taxon>Bacteria</taxon>
        <taxon>Bacillati</taxon>
        <taxon>Actinomycetota</taxon>
        <taxon>Actinomycetes</taxon>
        <taxon>Nakamurellales</taxon>
        <taxon>Nakamurellaceae</taxon>
        <taxon>Nakamurella</taxon>
    </lineage>
</organism>
<dbReference type="SUPFAM" id="SSF53901">
    <property type="entry name" value="Thiolase-like"/>
    <property type="match status" value="2"/>
</dbReference>
<name>A0A4V6CSD6_9ACTN</name>
<evidence type="ECO:0000313" key="5">
    <source>
        <dbReference type="EMBL" id="TKV61115.1"/>
    </source>
</evidence>
<dbReference type="InterPro" id="IPR000794">
    <property type="entry name" value="Beta-ketoacyl_synthase"/>
</dbReference>
<dbReference type="Pfam" id="PF02801">
    <property type="entry name" value="Ketoacyl-synt_C"/>
    <property type="match status" value="1"/>
</dbReference>
<dbReference type="CDD" id="cd00834">
    <property type="entry name" value="KAS_I_II"/>
    <property type="match status" value="1"/>
</dbReference>